<feature type="transmembrane region" description="Helical" evidence="10">
    <location>
        <begin position="1519"/>
        <end position="1540"/>
    </location>
</feature>
<dbReference type="EMBL" id="JBBPFD010000014">
    <property type="protein sequence ID" value="KAK7898606.1"/>
    <property type="molecule type" value="Genomic_DNA"/>
</dbReference>
<dbReference type="InterPro" id="IPR000175">
    <property type="entry name" value="Na/ntran_symport"/>
</dbReference>
<evidence type="ECO:0000313" key="11">
    <source>
        <dbReference type="EMBL" id="KAK7898606.1"/>
    </source>
</evidence>
<feature type="transmembrane region" description="Helical" evidence="10">
    <location>
        <begin position="1040"/>
        <end position="1061"/>
    </location>
</feature>
<feature type="transmembrane region" description="Helical" evidence="10">
    <location>
        <begin position="1082"/>
        <end position="1107"/>
    </location>
</feature>
<feature type="transmembrane region" description="Helical" evidence="10">
    <location>
        <begin position="508"/>
        <end position="530"/>
    </location>
</feature>
<keyword evidence="5 10" id="KW-1133">Transmembrane helix</keyword>
<feature type="transmembrane region" description="Helical" evidence="10">
    <location>
        <begin position="1483"/>
        <end position="1507"/>
    </location>
</feature>
<dbReference type="PROSITE" id="PS00754">
    <property type="entry name" value="NA_NEUROTRAN_SYMP_2"/>
    <property type="match status" value="3"/>
</dbReference>
<proteinExistence type="inferred from homology"/>
<feature type="transmembrane region" description="Helical" evidence="10">
    <location>
        <begin position="738"/>
        <end position="766"/>
    </location>
</feature>
<dbReference type="Pfam" id="PF00209">
    <property type="entry name" value="SNF"/>
    <property type="match status" value="4"/>
</dbReference>
<evidence type="ECO:0000313" key="12">
    <source>
        <dbReference type="Proteomes" id="UP001460270"/>
    </source>
</evidence>
<evidence type="ECO:0000256" key="2">
    <source>
        <dbReference type="ARBA" id="ARBA00022448"/>
    </source>
</evidence>
<dbReference type="GO" id="GO:0015293">
    <property type="term" value="F:symporter activity"/>
    <property type="evidence" value="ECO:0007669"/>
    <property type="project" value="UniProtKB-KW"/>
</dbReference>
<feature type="transmembrane region" description="Helical" evidence="10">
    <location>
        <begin position="1279"/>
        <end position="1303"/>
    </location>
</feature>
<feature type="transmembrane region" description="Helical" evidence="10">
    <location>
        <begin position="1113"/>
        <end position="1136"/>
    </location>
</feature>
<keyword evidence="8" id="KW-0479">Metal-binding</keyword>
<dbReference type="PRINTS" id="PR01206">
    <property type="entry name" value="ORPHTRNSPORT"/>
</dbReference>
<evidence type="ECO:0000256" key="7">
    <source>
        <dbReference type="ARBA" id="ARBA00023180"/>
    </source>
</evidence>
<feature type="transmembrane region" description="Helical" evidence="10">
    <location>
        <begin position="1324"/>
        <end position="1356"/>
    </location>
</feature>
<evidence type="ECO:0000256" key="4">
    <source>
        <dbReference type="ARBA" id="ARBA00022847"/>
    </source>
</evidence>
<feature type="binding site" evidence="8">
    <location>
        <position position="1264"/>
    </location>
    <ligand>
        <name>Na(+)</name>
        <dbReference type="ChEBI" id="CHEBI:29101"/>
        <label>1</label>
    </ligand>
</feature>
<evidence type="ECO:0000256" key="6">
    <source>
        <dbReference type="ARBA" id="ARBA00023136"/>
    </source>
</evidence>
<feature type="transmembrane region" description="Helical" evidence="10">
    <location>
        <begin position="40"/>
        <end position="58"/>
    </location>
</feature>
<keyword evidence="7" id="KW-0325">Glycoprotein</keyword>
<dbReference type="GO" id="GO:0005886">
    <property type="term" value="C:plasma membrane"/>
    <property type="evidence" value="ECO:0007669"/>
    <property type="project" value="InterPro"/>
</dbReference>
<evidence type="ECO:0000256" key="9">
    <source>
        <dbReference type="RuleBase" id="RU003732"/>
    </source>
</evidence>
<feature type="transmembrane region" description="Helical" evidence="10">
    <location>
        <begin position="1671"/>
        <end position="1690"/>
    </location>
</feature>
<dbReference type="Proteomes" id="UP001460270">
    <property type="component" value="Unassembled WGS sequence"/>
</dbReference>
<feature type="transmembrane region" description="Helical" evidence="10">
    <location>
        <begin position="477"/>
        <end position="496"/>
    </location>
</feature>
<feature type="transmembrane region" description="Helical" evidence="10">
    <location>
        <begin position="1630"/>
        <end position="1651"/>
    </location>
</feature>
<dbReference type="InterPro" id="IPR002438">
    <property type="entry name" value="Neutral_aa_SLC6"/>
</dbReference>
<feature type="binding site" evidence="8">
    <location>
        <position position="1269"/>
    </location>
    <ligand>
        <name>Na(+)</name>
        <dbReference type="ChEBI" id="CHEBI:29101"/>
        <label>1</label>
    </ligand>
</feature>
<evidence type="ECO:0000256" key="3">
    <source>
        <dbReference type="ARBA" id="ARBA00022692"/>
    </source>
</evidence>
<dbReference type="GO" id="GO:0006865">
    <property type="term" value="P:amino acid transport"/>
    <property type="evidence" value="ECO:0007669"/>
    <property type="project" value="TreeGrafter"/>
</dbReference>
<feature type="transmembrane region" description="Helical" evidence="10">
    <location>
        <begin position="1796"/>
        <end position="1821"/>
    </location>
</feature>
<feature type="binding site" evidence="8">
    <location>
        <position position="1265"/>
    </location>
    <ligand>
        <name>Na(+)</name>
        <dbReference type="ChEBI" id="CHEBI:29101"/>
        <label>1</label>
    </ligand>
</feature>
<dbReference type="PANTHER" id="PTHR11616:SF109">
    <property type="entry name" value="INACTIVE SODIUM-DEPENDENT NEUTRAL AMINO ACID TRANSPORTER B(0)AT3"/>
    <property type="match status" value="1"/>
</dbReference>
<feature type="transmembrane region" description="Helical" evidence="10">
    <location>
        <begin position="696"/>
        <end position="717"/>
    </location>
</feature>
<feature type="transmembrane region" description="Helical" evidence="10">
    <location>
        <begin position="929"/>
        <end position="950"/>
    </location>
</feature>
<feature type="transmembrane region" description="Helical" evidence="10">
    <location>
        <begin position="303"/>
        <end position="324"/>
    </location>
</feature>
<keyword evidence="2 9" id="KW-0813">Transport</keyword>
<feature type="transmembrane region" description="Helical" evidence="10">
    <location>
        <begin position="666"/>
        <end position="684"/>
    </location>
</feature>
<dbReference type="PRINTS" id="PR00176">
    <property type="entry name" value="NANEUSMPORT"/>
</dbReference>
<feature type="transmembrane region" description="Helical" evidence="10">
    <location>
        <begin position="1744"/>
        <end position="1767"/>
    </location>
</feature>
<keyword evidence="6 10" id="KW-0472">Membrane</keyword>
<feature type="transmembrane region" description="Helical" evidence="10">
    <location>
        <begin position="1439"/>
        <end position="1463"/>
    </location>
</feature>
<feature type="transmembrane region" description="Helical" evidence="10">
    <location>
        <begin position="1702"/>
        <end position="1724"/>
    </location>
</feature>
<feature type="transmembrane region" description="Helical" evidence="10">
    <location>
        <begin position="900"/>
        <end position="917"/>
    </location>
</feature>
<keyword evidence="8" id="KW-0915">Sodium</keyword>
<feature type="binding site" evidence="8">
    <location>
        <position position="1262"/>
    </location>
    <ligand>
        <name>Na(+)</name>
        <dbReference type="ChEBI" id="CHEBI:29101"/>
        <label>1</label>
    </ligand>
</feature>
<feature type="transmembrane region" description="Helical" evidence="10">
    <location>
        <begin position="221"/>
        <end position="241"/>
    </location>
</feature>
<dbReference type="SUPFAM" id="SSF161070">
    <property type="entry name" value="SNF-like"/>
    <property type="match status" value="3"/>
</dbReference>
<dbReference type="GO" id="GO:0035725">
    <property type="term" value="P:sodium ion transmembrane transport"/>
    <property type="evidence" value="ECO:0007669"/>
    <property type="project" value="TreeGrafter"/>
</dbReference>
<reference evidence="12" key="1">
    <citation type="submission" date="2024-04" db="EMBL/GenBank/DDBJ databases">
        <title>Salinicola lusitanus LLJ914,a marine bacterium isolated from the Okinawa Trough.</title>
        <authorList>
            <person name="Li J."/>
        </authorList>
    </citation>
    <scope>NUCLEOTIDE SEQUENCE [LARGE SCALE GENOMIC DNA]</scope>
</reference>
<feature type="binding site" evidence="8">
    <location>
        <position position="1493"/>
    </location>
    <ligand>
        <name>Na(+)</name>
        <dbReference type="ChEBI" id="CHEBI:29101"/>
        <label>1</label>
    </ligand>
</feature>
<keyword evidence="3 9" id="KW-0812">Transmembrane</keyword>
<comment type="subcellular location">
    <subcellularLocation>
        <location evidence="1">Membrane</location>
        <topology evidence="1">Multi-pass membrane protein</topology>
    </subcellularLocation>
</comment>
<feature type="transmembrane region" description="Helical" evidence="10">
    <location>
        <begin position="550"/>
        <end position="573"/>
    </location>
</feature>
<evidence type="ECO:0000256" key="8">
    <source>
        <dbReference type="PIRSR" id="PIRSR600175-1"/>
    </source>
</evidence>
<dbReference type="GO" id="GO:0046872">
    <property type="term" value="F:metal ion binding"/>
    <property type="evidence" value="ECO:0007669"/>
    <property type="project" value="UniProtKB-KW"/>
</dbReference>
<feature type="transmembrane region" description="Helical" evidence="10">
    <location>
        <begin position="414"/>
        <end position="440"/>
    </location>
</feature>
<dbReference type="PROSITE" id="PS50267">
    <property type="entry name" value="NA_NEUROTRAN_SYMP_3"/>
    <property type="match status" value="3"/>
</dbReference>
<feature type="binding site" evidence="8">
    <location>
        <position position="1646"/>
    </location>
    <ligand>
        <name>Na(+)</name>
        <dbReference type="ChEBI" id="CHEBI:29101"/>
        <label>1</label>
    </ligand>
</feature>
<feature type="transmembrane region" description="Helical" evidence="10">
    <location>
        <begin position="192"/>
        <end position="212"/>
    </location>
</feature>
<keyword evidence="4 9" id="KW-0769">Symport</keyword>
<name>A0AAW0NEE8_9GOBI</name>
<feature type="transmembrane region" description="Helical" evidence="10">
    <location>
        <begin position="112"/>
        <end position="140"/>
    </location>
</feature>
<keyword evidence="12" id="KW-1185">Reference proteome</keyword>
<evidence type="ECO:0000256" key="10">
    <source>
        <dbReference type="SAM" id="Phobius"/>
    </source>
</evidence>
<comment type="caution">
    <text evidence="11">The sequence shown here is derived from an EMBL/GenBank/DDBJ whole genome shotgun (WGS) entry which is preliminary data.</text>
</comment>
<feature type="transmembrane region" description="Helical" evidence="10">
    <location>
        <begin position="70"/>
        <end position="91"/>
    </location>
</feature>
<feature type="transmembrane region" description="Helical" evidence="10">
    <location>
        <begin position="847"/>
        <end position="867"/>
    </location>
</feature>
<evidence type="ECO:0000256" key="1">
    <source>
        <dbReference type="ARBA" id="ARBA00004141"/>
    </source>
</evidence>
<evidence type="ECO:0000256" key="5">
    <source>
        <dbReference type="ARBA" id="ARBA00022989"/>
    </source>
</evidence>
<feature type="binding site" evidence="8">
    <location>
        <position position="1525"/>
    </location>
    <ligand>
        <name>Na(+)</name>
        <dbReference type="ChEBI" id="CHEBI:29101"/>
        <label>1</label>
    </ligand>
</feature>
<sequence>MRLVLPNPGLQQRIPDYDQLEKLEQEALQDRPKWDNKAQYILTCVGFCIGLGNVWRFPYLCQSHGGGAFLIPYLILLVLEGTPLLLLEFAVGQRLRKGSVGVWRAINPYLTGLGIASMLVSFLIGLYYNTITAWILWYLFNSFQEPLPWKLCPLNENKTGYVAECQESSTVDYFFYRVTLNSSASIDDSGAIHWPMVVSLLAAWTIIFLCCVRGISTAGKAVYVTAVLPYIVLAIFLIRGLTLKGAVNGVKFLFTPVVDELMNPTTWLDAGAQVFFSFGLAWGGLISFSSYNPLHNNCKNDAIILSVVTAATSVYAAMVTYTIIGFRATEKYDQCISNNIVTLLNAFDLAENSTTPDNYEETYRHLNSTYPDTVMTLNIASCDMQTFLSEGVEGPGLAFIVFTEAIINMPASPVWAILFFIMLLCLGLSTLIGTFEGVIVPLRDLNVFPKRWPQELVTGNFVLFFLCLFQCNDYTMHVFLGLTFLAAFIITLLFAQQSGFYWVTLFDNFAGSVPLLCIGLFEIVIVVYVYGVDRFNEDIKFMVGSKPGLFWQVTWRFISPLIILVILIFYLIIQAQEELTYLVWDPSSENFPSLTSVPYPEWIYAVIHQGSVCRTVSTESYYIVSTMKLLLPNPGLEKRIHTHEDLERLDKEKVEDRPKWDNKAQYILTCVGFCIGIGNVWRFPYLCQSHGGGAFLIPYLILLVIEGMPLLFMEFAIGQRLRKGSVGVWRAINPYLTGIGIASMLVSLLIGLYYNTLIAWILWYLFNSFQSPLPWTQCPLNANKTGYIAECQESSTVDYFYYRVTLNTSTSIADSGGIHWPMVVCLLLAWTVIGLCYIRGISSSGKAVYVTAILPYIVLAIFLVRGLTLKGAVTGIKYLFTPDVDELVKPTTWLDAGAQVFYAFSLAWGGLISFSSYNPVHNNCKQDAMILSAITGCTSVYAAMVTYTIIGFRATEKYEECISDNIQTLVNAFDLPEINITTNNYEEALKYLNSTYTDIVMGLNIIPCDIQRLLSEGVEGTGLAFIVFTEAITKMPGSPVWSVLFFVMLLCLGISTLIGNIEGVVVPIKDLGLLPKTWPQEALSGVTCGIAFVITLLFAQHSGFYWVTLFDNFAGSVPLLCIGLFEMISIVYIYGIDRFNEDIKFMIGSKPGIYWQVTWRVISPLIILVILVFYLVIQAQEQLTYLVWDPNSEKFPVMDSVAYPSWITAKDNPRSSHKKEAGRASLTGRIIATVKMDKTKESREDERPKWDNKIQYLLTCIGFAVGVGNVWRFPYLCQIYGGGAFLIPYLIALVFEGLPLLYLELAIGQRLRLGSTGVWNSISPLLGGVGIASMIVSFLVSLFYNTILAWVLWYLFHSFQDPLPWSRCPLNVNRTGYIEECVKSTSVNYFWYRETLNITTDIDNSGSIQWTIVLCLASAWCIVYICFIKGIQSMGKAVYVTATFPYLVLTIFLIRALTLPGAVEGIKYLFTPEWDILMNPQVWLDAATQIFFSLSVAFGGLIAFSSYNDEKNNCERDTLLVGIINSATSLYASIPIFSILGFKATGAFNNCKDDNILAITNHFEFSDQNITRDNYDHWFNYLNDTYPDRISALNLQKCDLQTFLDQSASGTGLAFIVFTEAVIEMPGSQIWAILFFIMLFSLGLSSMFGNIQGVLTPISDLKIMPKWIPDAILTGFLCLISFLAALLFALGSGNYWLEVFNAYVGSIPLLIIAFFEIFGVIYVYGMKRFSDDILYMTGKRPNIFWKACWVVISPLMLFSVLIAYVVLQAQKRPTYPAWNPAYELFPQTQTLHYPDWVFAIIILLCVVPVISIPIVALYGLIRYGIRKSSTRAELRTYTNGAFEEEYRQDRT</sequence>
<organism evidence="11 12">
    <name type="scientific">Mugilogobius chulae</name>
    <name type="common">yellowstripe goby</name>
    <dbReference type="NCBI Taxonomy" id="88201"/>
    <lineage>
        <taxon>Eukaryota</taxon>
        <taxon>Metazoa</taxon>
        <taxon>Chordata</taxon>
        <taxon>Craniata</taxon>
        <taxon>Vertebrata</taxon>
        <taxon>Euteleostomi</taxon>
        <taxon>Actinopterygii</taxon>
        <taxon>Neopterygii</taxon>
        <taxon>Teleostei</taxon>
        <taxon>Neoteleostei</taxon>
        <taxon>Acanthomorphata</taxon>
        <taxon>Gobiaria</taxon>
        <taxon>Gobiiformes</taxon>
        <taxon>Gobioidei</taxon>
        <taxon>Gobiidae</taxon>
        <taxon>Gobionellinae</taxon>
        <taxon>Mugilogobius</taxon>
    </lineage>
</organism>
<dbReference type="PANTHER" id="PTHR11616">
    <property type="entry name" value="SODIUM/CHLORIDE DEPENDENT TRANSPORTER"/>
    <property type="match status" value="1"/>
</dbReference>
<feature type="binding site" evidence="8">
    <location>
        <position position="1642"/>
    </location>
    <ligand>
        <name>Na(+)</name>
        <dbReference type="ChEBI" id="CHEBI:29101"/>
        <label>1</label>
    </ligand>
</feature>
<protein>
    <recommendedName>
        <fullName evidence="9">Transporter</fullName>
    </recommendedName>
</protein>
<feature type="transmembrane region" description="Helical" evidence="10">
    <location>
        <begin position="270"/>
        <end position="291"/>
    </location>
</feature>
<feature type="transmembrane region" description="Helical" evidence="10">
    <location>
        <begin position="1157"/>
        <end position="1177"/>
    </location>
</feature>
<feature type="transmembrane region" description="Helical" evidence="10">
    <location>
        <begin position="1408"/>
        <end position="1427"/>
    </location>
</feature>
<accession>A0AAW0NEE8</accession>
<comment type="similarity">
    <text evidence="9">Belongs to the sodium:neurotransmitter symporter (SNF) (TC 2.A.22) family.</text>
</comment>
<feature type="transmembrane region" description="Helical" evidence="10">
    <location>
        <begin position="818"/>
        <end position="838"/>
    </location>
</feature>
<dbReference type="PROSITE" id="PS00610">
    <property type="entry name" value="NA_NEUROTRAN_SYMP_1"/>
    <property type="match status" value="3"/>
</dbReference>
<gene>
    <name evidence="11" type="ORF">WMY93_019459</name>
</gene>
<dbReference type="InterPro" id="IPR037272">
    <property type="entry name" value="SNS_sf"/>
</dbReference>